<sequence>MPRRILETREIESHEVKEFQEADWEILSVAPGTRKDGTAYFLYSMARFSEFGMFEEG</sequence>
<dbReference type="RefSeq" id="WP_197623708.1">
    <property type="nucleotide sequence ID" value="NZ_CP063073.1"/>
</dbReference>
<reference evidence="1 2" key="1">
    <citation type="submission" date="2020-10" db="EMBL/GenBank/DDBJ databases">
        <title>High quality whole genome sequence of Pseudomonas poae PMA22.</title>
        <authorList>
            <person name="Hernandez J.G."/>
            <person name="Rodriguez P."/>
            <person name="Cuevas C."/>
            <person name="de la Calle F."/>
            <person name="Galan B."/>
            <person name="Garcia J.L."/>
        </authorList>
    </citation>
    <scope>NUCLEOTIDE SEQUENCE [LARGE SCALE GENOMIC DNA]</scope>
    <source>
        <strain evidence="1 2">PMA22</strain>
    </source>
</reference>
<evidence type="ECO:0000313" key="1">
    <source>
        <dbReference type="EMBL" id="QOQ72965.1"/>
    </source>
</evidence>
<protein>
    <submittedName>
        <fullName evidence="1">Uncharacterized protein</fullName>
    </submittedName>
</protein>
<organism evidence="1 2">
    <name type="scientific">Pseudomonas poae</name>
    <dbReference type="NCBI Taxonomy" id="200451"/>
    <lineage>
        <taxon>Bacteria</taxon>
        <taxon>Pseudomonadati</taxon>
        <taxon>Pseudomonadota</taxon>
        <taxon>Gammaproteobacteria</taxon>
        <taxon>Pseudomonadales</taxon>
        <taxon>Pseudomonadaceae</taxon>
        <taxon>Pseudomonas</taxon>
    </lineage>
</organism>
<dbReference type="AlphaFoldDB" id="A0A7M1K9N0"/>
<accession>A0A7M1K9N0</accession>
<dbReference type="Proteomes" id="UP000594923">
    <property type="component" value="Chromosome"/>
</dbReference>
<name>A0A7M1K9N0_9PSED</name>
<dbReference type="EMBL" id="CP063073">
    <property type="protein sequence ID" value="QOQ72965.1"/>
    <property type="molecule type" value="Genomic_DNA"/>
</dbReference>
<gene>
    <name evidence="1" type="ORF">IMF22_15700</name>
</gene>
<proteinExistence type="predicted"/>
<evidence type="ECO:0000313" key="2">
    <source>
        <dbReference type="Proteomes" id="UP000594923"/>
    </source>
</evidence>